<keyword evidence="3" id="KW-0479">Metal-binding</keyword>
<name>A0A4S3B3Z3_9ENTE</name>
<accession>A0A4S3B3Z3</accession>
<keyword evidence="4" id="KW-0378">Hydrolase</keyword>
<keyword evidence="10" id="KW-1185">Reference proteome</keyword>
<dbReference type="InterPro" id="IPR037518">
    <property type="entry name" value="MPN"/>
</dbReference>
<dbReference type="PANTHER" id="PTHR30471">
    <property type="entry name" value="DNA REPAIR PROTEIN RADC"/>
    <property type="match status" value="1"/>
</dbReference>
<protein>
    <submittedName>
        <fullName evidence="9">JAB domain-containing protein</fullName>
    </submittedName>
</protein>
<dbReference type="NCBIfam" id="TIGR00608">
    <property type="entry name" value="radc"/>
    <property type="match status" value="1"/>
</dbReference>
<organism evidence="9 10">
    <name type="scientific">Vagococcus silagei</name>
    <dbReference type="NCBI Taxonomy" id="2508885"/>
    <lineage>
        <taxon>Bacteria</taxon>
        <taxon>Bacillati</taxon>
        <taxon>Bacillota</taxon>
        <taxon>Bacilli</taxon>
        <taxon>Lactobacillales</taxon>
        <taxon>Enterococcaceae</taxon>
        <taxon>Vagococcus</taxon>
    </lineage>
</organism>
<comment type="similarity">
    <text evidence="1 7">Belongs to the UPF0758 family.</text>
</comment>
<dbReference type="Gene3D" id="1.10.150.20">
    <property type="entry name" value="5' to 3' exonuclease, C-terminal subdomain"/>
    <property type="match status" value="1"/>
</dbReference>
<evidence type="ECO:0000256" key="4">
    <source>
        <dbReference type="ARBA" id="ARBA00022801"/>
    </source>
</evidence>
<evidence type="ECO:0000313" key="10">
    <source>
        <dbReference type="Proteomes" id="UP000310506"/>
    </source>
</evidence>
<evidence type="ECO:0000256" key="6">
    <source>
        <dbReference type="ARBA" id="ARBA00023049"/>
    </source>
</evidence>
<dbReference type="Pfam" id="PF20582">
    <property type="entry name" value="UPF0758_N"/>
    <property type="match status" value="1"/>
</dbReference>
<comment type="caution">
    <text evidence="9">The sequence shown here is derived from an EMBL/GenBank/DDBJ whole genome shotgun (WGS) entry which is preliminary data.</text>
</comment>
<dbReference type="InterPro" id="IPR025657">
    <property type="entry name" value="RadC_JAB"/>
</dbReference>
<dbReference type="Gene3D" id="3.40.140.10">
    <property type="entry name" value="Cytidine Deaminase, domain 2"/>
    <property type="match status" value="1"/>
</dbReference>
<evidence type="ECO:0000256" key="2">
    <source>
        <dbReference type="ARBA" id="ARBA00022670"/>
    </source>
</evidence>
<dbReference type="SUPFAM" id="SSF47781">
    <property type="entry name" value="RuvA domain 2-like"/>
    <property type="match status" value="1"/>
</dbReference>
<dbReference type="AlphaFoldDB" id="A0A4S3B3Z3"/>
<dbReference type="SUPFAM" id="SSF102712">
    <property type="entry name" value="JAB1/MPN domain"/>
    <property type="match status" value="1"/>
</dbReference>
<dbReference type="CDD" id="cd08071">
    <property type="entry name" value="MPN_DUF2466"/>
    <property type="match status" value="1"/>
</dbReference>
<dbReference type="NCBIfam" id="NF000642">
    <property type="entry name" value="PRK00024.1"/>
    <property type="match status" value="1"/>
</dbReference>
<keyword evidence="6" id="KW-0482">Metalloprotease</keyword>
<dbReference type="OrthoDB" id="9804482at2"/>
<dbReference type="InterPro" id="IPR020891">
    <property type="entry name" value="UPF0758_CS"/>
</dbReference>
<dbReference type="PROSITE" id="PS50249">
    <property type="entry name" value="MPN"/>
    <property type="match status" value="1"/>
</dbReference>
<sequence>MSVKNIKEFPIEMQPRERLEEKGVDYLTNQELLAIALRTGSKNKNVLTLSQEVLSHFDNLYDLKMASLNELMNISGIGRVKAIEIQAILELGKRISNASQIKHGQIYSSAFLGEQLILEMKDYVQEHLLVIYLNAKNEVIKKQTIFIGTLNQSVAHPREIFRIAVKVSAARLIVVHNHPSGNPQPSDHDRLFTKRLTDCGKLIGIEVLDHLVIGSDSYVSFQESSQM</sequence>
<evidence type="ECO:0000313" key="9">
    <source>
        <dbReference type="EMBL" id="THB60303.1"/>
    </source>
</evidence>
<dbReference type="InterPro" id="IPR001405">
    <property type="entry name" value="UPF0758"/>
</dbReference>
<dbReference type="GO" id="GO:0006508">
    <property type="term" value="P:proteolysis"/>
    <property type="evidence" value="ECO:0007669"/>
    <property type="project" value="UniProtKB-KW"/>
</dbReference>
<dbReference type="RefSeq" id="WP_136137739.1">
    <property type="nucleotide sequence ID" value="NZ_SDGV01000028.1"/>
</dbReference>
<keyword evidence="2" id="KW-0645">Protease</keyword>
<dbReference type="InterPro" id="IPR010994">
    <property type="entry name" value="RuvA_2-like"/>
</dbReference>
<gene>
    <name evidence="9" type="ORF">ESZ54_11175</name>
</gene>
<dbReference type="PANTHER" id="PTHR30471:SF3">
    <property type="entry name" value="UPF0758 PROTEIN YEES-RELATED"/>
    <property type="match status" value="1"/>
</dbReference>
<proteinExistence type="inferred from homology"/>
<keyword evidence="5" id="KW-0862">Zinc</keyword>
<reference evidence="9 10" key="1">
    <citation type="submission" date="2019-01" db="EMBL/GenBank/DDBJ databases">
        <title>Vagococcus silagei sp. nov. isolated from brewer's grain.</title>
        <authorList>
            <person name="Guu J.-R."/>
        </authorList>
    </citation>
    <scope>NUCLEOTIDE SEQUENCE [LARGE SCALE GENOMIC DNA]</scope>
    <source>
        <strain evidence="9 10">2B-2</strain>
    </source>
</reference>
<dbReference type="InterPro" id="IPR046778">
    <property type="entry name" value="UPF0758_N"/>
</dbReference>
<dbReference type="Pfam" id="PF04002">
    <property type="entry name" value="RadC"/>
    <property type="match status" value="1"/>
</dbReference>
<evidence type="ECO:0000256" key="5">
    <source>
        <dbReference type="ARBA" id="ARBA00022833"/>
    </source>
</evidence>
<dbReference type="Proteomes" id="UP000310506">
    <property type="component" value="Unassembled WGS sequence"/>
</dbReference>
<evidence type="ECO:0000256" key="3">
    <source>
        <dbReference type="ARBA" id="ARBA00022723"/>
    </source>
</evidence>
<evidence type="ECO:0000259" key="8">
    <source>
        <dbReference type="PROSITE" id="PS50249"/>
    </source>
</evidence>
<dbReference type="PROSITE" id="PS01302">
    <property type="entry name" value="UPF0758"/>
    <property type="match status" value="1"/>
</dbReference>
<evidence type="ECO:0000256" key="1">
    <source>
        <dbReference type="ARBA" id="ARBA00010243"/>
    </source>
</evidence>
<evidence type="ECO:0000256" key="7">
    <source>
        <dbReference type="RuleBase" id="RU003797"/>
    </source>
</evidence>
<dbReference type="EMBL" id="SDGV01000028">
    <property type="protein sequence ID" value="THB60303.1"/>
    <property type="molecule type" value="Genomic_DNA"/>
</dbReference>
<dbReference type="GO" id="GO:0008237">
    <property type="term" value="F:metallopeptidase activity"/>
    <property type="evidence" value="ECO:0007669"/>
    <property type="project" value="UniProtKB-KW"/>
</dbReference>
<dbReference type="GO" id="GO:0046872">
    <property type="term" value="F:metal ion binding"/>
    <property type="evidence" value="ECO:0007669"/>
    <property type="project" value="UniProtKB-KW"/>
</dbReference>
<feature type="domain" description="MPN" evidence="8">
    <location>
        <begin position="105"/>
        <end position="227"/>
    </location>
</feature>